<gene>
    <name evidence="2" type="ORF">DMC30DRAFT_420358</name>
</gene>
<dbReference type="Proteomes" id="UP000311382">
    <property type="component" value="Unassembled WGS sequence"/>
</dbReference>
<comment type="caution">
    <text evidence="2">The sequence shown here is derived from an EMBL/GenBank/DDBJ whole genome shotgun (WGS) entry which is preliminary data.</text>
</comment>
<feature type="region of interest" description="Disordered" evidence="1">
    <location>
        <begin position="1"/>
        <end position="28"/>
    </location>
</feature>
<accession>A0A5C5FJL7</accession>
<organism evidence="2 3">
    <name type="scientific">Rhodotorula diobovata</name>
    <dbReference type="NCBI Taxonomy" id="5288"/>
    <lineage>
        <taxon>Eukaryota</taxon>
        <taxon>Fungi</taxon>
        <taxon>Dikarya</taxon>
        <taxon>Basidiomycota</taxon>
        <taxon>Pucciniomycotina</taxon>
        <taxon>Microbotryomycetes</taxon>
        <taxon>Sporidiobolales</taxon>
        <taxon>Sporidiobolaceae</taxon>
        <taxon>Rhodotorula</taxon>
    </lineage>
</organism>
<name>A0A5C5FJL7_9BASI</name>
<sequence length="54" mass="5893">MAPRGNEQQDGSDKPSKRPRLPSIRPLLDATGPPPLALFLVDKLAQPLVNLLLH</sequence>
<dbReference type="EMBL" id="SOZI01000332">
    <property type="protein sequence ID" value="TNY16895.1"/>
    <property type="molecule type" value="Genomic_DNA"/>
</dbReference>
<evidence type="ECO:0000313" key="3">
    <source>
        <dbReference type="Proteomes" id="UP000311382"/>
    </source>
</evidence>
<evidence type="ECO:0000256" key="1">
    <source>
        <dbReference type="SAM" id="MobiDB-lite"/>
    </source>
</evidence>
<keyword evidence="3" id="KW-1185">Reference proteome</keyword>
<protein>
    <submittedName>
        <fullName evidence="2">Uncharacterized protein</fullName>
    </submittedName>
</protein>
<reference evidence="2 3" key="1">
    <citation type="submission" date="2019-03" db="EMBL/GenBank/DDBJ databases">
        <title>Rhodosporidium diobovatum UCD-FST 08-225 genome sequencing, assembly, and annotation.</title>
        <authorList>
            <person name="Fakankun I.U."/>
            <person name="Fristensky B."/>
            <person name="Levin D.B."/>
        </authorList>
    </citation>
    <scope>NUCLEOTIDE SEQUENCE [LARGE SCALE GENOMIC DNA]</scope>
    <source>
        <strain evidence="2 3">UCD-FST 08-225</strain>
    </source>
</reference>
<proteinExistence type="predicted"/>
<evidence type="ECO:0000313" key="2">
    <source>
        <dbReference type="EMBL" id="TNY16895.1"/>
    </source>
</evidence>
<dbReference type="AlphaFoldDB" id="A0A5C5FJL7"/>